<feature type="region of interest" description="Disordered" evidence="1">
    <location>
        <begin position="165"/>
        <end position="211"/>
    </location>
</feature>
<feature type="compositionally biased region" description="Basic and acidic residues" evidence="1">
    <location>
        <begin position="185"/>
        <end position="208"/>
    </location>
</feature>
<name>A0ABV0TTA4_9TELE</name>
<reference evidence="2 3" key="1">
    <citation type="submission" date="2021-06" db="EMBL/GenBank/DDBJ databases">
        <authorList>
            <person name="Palmer J.M."/>
        </authorList>
    </citation>
    <scope>NUCLEOTIDE SEQUENCE [LARGE SCALE GENOMIC DNA]</scope>
    <source>
        <strain evidence="3">if_2019</strain>
        <tissue evidence="2">Muscle</tissue>
    </source>
</reference>
<evidence type="ECO:0000256" key="1">
    <source>
        <dbReference type="SAM" id="MobiDB-lite"/>
    </source>
</evidence>
<feature type="compositionally biased region" description="Polar residues" evidence="1">
    <location>
        <begin position="171"/>
        <end position="183"/>
    </location>
</feature>
<keyword evidence="3" id="KW-1185">Reference proteome</keyword>
<evidence type="ECO:0000313" key="2">
    <source>
        <dbReference type="EMBL" id="MEQ2236149.1"/>
    </source>
</evidence>
<accession>A0ABV0TTA4</accession>
<evidence type="ECO:0000313" key="3">
    <source>
        <dbReference type="Proteomes" id="UP001482620"/>
    </source>
</evidence>
<gene>
    <name evidence="2" type="ORF">ILYODFUR_009506</name>
</gene>
<sequence length="528" mass="59382">MTLGLICGNTHTHTHTHARTHARTHTHTHTLHQPHLSLEKSTSSVLNVACRDLLRSTAAFRQKAMRPSFSVSLEPGLERGIPWGRDLFTFVTSAAGHMMRTLQKPRKSRPSKRQVNHRRFLHNMIQRKFADIEAANHRLASALYVKDGEKTTSSLILQSQEILEPAGPTPQRESLQDPDQYSVHTDAEGKSRSGASEVREQKQYDKHPWKLPQKSTCTAKMNNQSKMTQSKQKNRTQVVEFSFMNGLNGKGVFQEAELLQSENPNYKSQMNLINSLPESNQRLPKHPNFILLAQNEDSSPPFSPELSPLSLDSCDFSAQMLTDLSACTQIQETITDGLSDITELFSVGNKDSVGHMDVESYFESICPCQVDSGLKVCPDEDITLEGLSENFTGLENMPPGEGECKCSYDYSCEEDQGGTADYFQSNPRSSHLLRQGEYPYTKQSCQSTDITSISHEYSITELQTHQHLQEGSSCMLVNNLNLTPFKGVAQSFPVPPPPHHEHRPIPTPPHEDDWLFPDILKDRQLPYC</sequence>
<feature type="region of interest" description="Disordered" evidence="1">
    <location>
        <begin position="494"/>
        <end position="514"/>
    </location>
</feature>
<dbReference type="EMBL" id="JAHRIQ010047006">
    <property type="protein sequence ID" value="MEQ2236149.1"/>
    <property type="molecule type" value="Genomic_DNA"/>
</dbReference>
<dbReference type="Proteomes" id="UP001482620">
    <property type="component" value="Unassembled WGS sequence"/>
</dbReference>
<comment type="caution">
    <text evidence="2">The sequence shown here is derived from an EMBL/GenBank/DDBJ whole genome shotgun (WGS) entry which is preliminary data.</text>
</comment>
<organism evidence="2 3">
    <name type="scientific">Ilyodon furcidens</name>
    <name type="common">goldbreast splitfin</name>
    <dbReference type="NCBI Taxonomy" id="33524"/>
    <lineage>
        <taxon>Eukaryota</taxon>
        <taxon>Metazoa</taxon>
        <taxon>Chordata</taxon>
        <taxon>Craniata</taxon>
        <taxon>Vertebrata</taxon>
        <taxon>Euteleostomi</taxon>
        <taxon>Actinopterygii</taxon>
        <taxon>Neopterygii</taxon>
        <taxon>Teleostei</taxon>
        <taxon>Neoteleostei</taxon>
        <taxon>Acanthomorphata</taxon>
        <taxon>Ovalentaria</taxon>
        <taxon>Atherinomorphae</taxon>
        <taxon>Cyprinodontiformes</taxon>
        <taxon>Goodeidae</taxon>
        <taxon>Ilyodon</taxon>
    </lineage>
</organism>
<protein>
    <submittedName>
        <fullName evidence="2">Uncharacterized protein</fullName>
    </submittedName>
</protein>
<proteinExistence type="predicted"/>